<dbReference type="EMBL" id="KE504157">
    <property type="protein sequence ID" value="EPS99417.1"/>
    <property type="molecule type" value="Genomic_DNA"/>
</dbReference>
<gene>
    <name evidence="1" type="ORF">FOMPIDRAFT_90361</name>
</gene>
<dbReference type="AlphaFoldDB" id="S8E3N3"/>
<dbReference type="OrthoDB" id="2780918at2759"/>
<dbReference type="Proteomes" id="UP000015241">
    <property type="component" value="Unassembled WGS sequence"/>
</dbReference>
<sequence length="541" mass="60584">MGIGSLDEDALHLILSHLNRADAHRLSWTSRSLRVLAQQQVLKDVTLSSSFHQVVAFCEYILNDAPDLLQLMRALRVQNLMKSPDQRIRMMPEHDHSANDLRRGAALLADLLQQVPALHTFSLHYAEVWMHWEPRIVTAISSMQHLKELEFTDIGPGVSDTLRTLQSNPTKLSLADVRGLQSVPHMWRMDPTGISLPSVRILSAKVRYHLPGAPDLARIFPNAREVYFGDGSTPQFLVPSLGQLPEGERVPVVDWPSLEVVRGTGTGLKYWKNAHPIHCLELLRPLGKNDGSTFEMAGAGGPNAAWEREDALTAVRNLQPVVLLVTLSARLGHRYLRSLFTTSRRLRYVSAGVWEVRRYQTWLSDLVPWLSAFEEALQRLQGREIVCITIRFSILPEGHPLSEPMDSDPSTPKSYAGALELVVYLLRQWAGDIPSLRYLSLEVRPASKDFRAGASTLGTAMPLASSQAHGTASVSNKLPRPGECESFWWKFGQDGTPRGGTPIPIAQGERIARFLCSPRYHWEENLDTQLNEDLSVRDSLH</sequence>
<keyword evidence="2" id="KW-1185">Reference proteome</keyword>
<evidence type="ECO:0000313" key="1">
    <source>
        <dbReference type="EMBL" id="EPS99417.1"/>
    </source>
</evidence>
<reference evidence="1 2" key="1">
    <citation type="journal article" date="2012" name="Science">
        <title>The Paleozoic origin of enzymatic lignin decomposition reconstructed from 31 fungal genomes.</title>
        <authorList>
            <person name="Floudas D."/>
            <person name="Binder M."/>
            <person name="Riley R."/>
            <person name="Barry K."/>
            <person name="Blanchette R.A."/>
            <person name="Henrissat B."/>
            <person name="Martinez A.T."/>
            <person name="Otillar R."/>
            <person name="Spatafora J.W."/>
            <person name="Yadav J.S."/>
            <person name="Aerts A."/>
            <person name="Benoit I."/>
            <person name="Boyd A."/>
            <person name="Carlson A."/>
            <person name="Copeland A."/>
            <person name="Coutinho P.M."/>
            <person name="de Vries R.P."/>
            <person name="Ferreira P."/>
            <person name="Findley K."/>
            <person name="Foster B."/>
            <person name="Gaskell J."/>
            <person name="Glotzer D."/>
            <person name="Gorecki P."/>
            <person name="Heitman J."/>
            <person name="Hesse C."/>
            <person name="Hori C."/>
            <person name="Igarashi K."/>
            <person name="Jurgens J.A."/>
            <person name="Kallen N."/>
            <person name="Kersten P."/>
            <person name="Kohler A."/>
            <person name="Kuees U."/>
            <person name="Kumar T.K.A."/>
            <person name="Kuo A."/>
            <person name="LaButti K."/>
            <person name="Larrondo L.F."/>
            <person name="Lindquist E."/>
            <person name="Ling A."/>
            <person name="Lombard V."/>
            <person name="Lucas S."/>
            <person name="Lundell T."/>
            <person name="Martin R."/>
            <person name="McLaughlin D.J."/>
            <person name="Morgenstern I."/>
            <person name="Morin E."/>
            <person name="Murat C."/>
            <person name="Nagy L.G."/>
            <person name="Nolan M."/>
            <person name="Ohm R.A."/>
            <person name="Patyshakuliyeva A."/>
            <person name="Rokas A."/>
            <person name="Ruiz-Duenas F.J."/>
            <person name="Sabat G."/>
            <person name="Salamov A."/>
            <person name="Samejima M."/>
            <person name="Schmutz J."/>
            <person name="Slot J.C."/>
            <person name="St John F."/>
            <person name="Stenlid J."/>
            <person name="Sun H."/>
            <person name="Sun S."/>
            <person name="Syed K."/>
            <person name="Tsang A."/>
            <person name="Wiebenga A."/>
            <person name="Young D."/>
            <person name="Pisabarro A."/>
            <person name="Eastwood D.C."/>
            <person name="Martin F."/>
            <person name="Cullen D."/>
            <person name="Grigoriev I.V."/>
            <person name="Hibbett D.S."/>
        </authorList>
    </citation>
    <scope>NUCLEOTIDE SEQUENCE</scope>
    <source>
        <strain evidence="2">FP-58527</strain>
    </source>
</reference>
<dbReference type="HOGENOM" id="CLU_032325_0_0_1"/>
<name>S8E3N3_FOMSC</name>
<protein>
    <recommendedName>
        <fullName evidence="3">F-box domain-containing protein</fullName>
    </recommendedName>
</protein>
<organism evidence="1 2">
    <name type="scientific">Fomitopsis schrenkii</name>
    <name type="common">Brown rot fungus</name>
    <dbReference type="NCBI Taxonomy" id="2126942"/>
    <lineage>
        <taxon>Eukaryota</taxon>
        <taxon>Fungi</taxon>
        <taxon>Dikarya</taxon>
        <taxon>Basidiomycota</taxon>
        <taxon>Agaricomycotina</taxon>
        <taxon>Agaricomycetes</taxon>
        <taxon>Polyporales</taxon>
        <taxon>Fomitopsis</taxon>
    </lineage>
</organism>
<evidence type="ECO:0008006" key="3">
    <source>
        <dbReference type="Google" id="ProtNLM"/>
    </source>
</evidence>
<proteinExistence type="predicted"/>
<dbReference type="SUPFAM" id="SSF81383">
    <property type="entry name" value="F-box domain"/>
    <property type="match status" value="1"/>
</dbReference>
<dbReference type="eggNOG" id="ENOG502RVZW">
    <property type="taxonomic scope" value="Eukaryota"/>
</dbReference>
<dbReference type="InterPro" id="IPR036047">
    <property type="entry name" value="F-box-like_dom_sf"/>
</dbReference>
<accession>S8E3N3</accession>
<evidence type="ECO:0000313" key="2">
    <source>
        <dbReference type="Proteomes" id="UP000015241"/>
    </source>
</evidence>
<dbReference type="InParanoid" id="S8E3N3"/>